<feature type="domain" description="SET" evidence="9">
    <location>
        <begin position="91"/>
        <end position="211"/>
    </location>
</feature>
<organism evidence="11 12">
    <name type="scientific">Saprolegnia parasitica (strain CBS 223.65)</name>
    <dbReference type="NCBI Taxonomy" id="695850"/>
    <lineage>
        <taxon>Eukaryota</taxon>
        <taxon>Sar</taxon>
        <taxon>Stramenopiles</taxon>
        <taxon>Oomycota</taxon>
        <taxon>Saprolegniomycetes</taxon>
        <taxon>Saprolegniales</taxon>
        <taxon>Saprolegniaceae</taxon>
        <taxon>Saprolegnia</taxon>
    </lineage>
</organism>
<evidence type="ECO:0000256" key="6">
    <source>
        <dbReference type="ARBA" id="ARBA00022723"/>
    </source>
</evidence>
<evidence type="ECO:0000313" key="12">
    <source>
        <dbReference type="Proteomes" id="UP000030745"/>
    </source>
</evidence>
<dbReference type="GeneID" id="24132911"/>
<evidence type="ECO:0008006" key="13">
    <source>
        <dbReference type="Google" id="ProtNLM"/>
    </source>
</evidence>
<evidence type="ECO:0000256" key="5">
    <source>
        <dbReference type="ARBA" id="ARBA00022691"/>
    </source>
</evidence>
<dbReference type="PROSITE" id="PS50280">
    <property type="entry name" value="SET"/>
    <property type="match status" value="1"/>
</dbReference>
<evidence type="ECO:0000259" key="10">
    <source>
        <dbReference type="PROSITE" id="PS50868"/>
    </source>
</evidence>
<evidence type="ECO:0000256" key="8">
    <source>
        <dbReference type="SAM" id="SignalP"/>
    </source>
</evidence>
<dbReference type="Gene3D" id="2.170.270.10">
    <property type="entry name" value="SET domain"/>
    <property type="match status" value="1"/>
</dbReference>
<dbReference type="SMART" id="SM00317">
    <property type="entry name" value="SET"/>
    <property type="match status" value="1"/>
</dbReference>
<evidence type="ECO:0000256" key="3">
    <source>
        <dbReference type="ARBA" id="ARBA00022603"/>
    </source>
</evidence>
<feature type="signal peptide" evidence="8">
    <location>
        <begin position="1"/>
        <end position="28"/>
    </location>
</feature>
<dbReference type="PANTHER" id="PTHR46223">
    <property type="entry name" value="HISTONE-LYSINE N-METHYLTRANSFERASE SUV39H"/>
    <property type="match status" value="1"/>
</dbReference>
<accession>A0A067CB35</accession>
<evidence type="ECO:0000259" key="9">
    <source>
        <dbReference type="PROSITE" id="PS50280"/>
    </source>
</evidence>
<dbReference type="STRING" id="695850.A0A067CB35"/>
<dbReference type="OrthoDB" id="59296at2759"/>
<dbReference type="EMBL" id="KK583246">
    <property type="protein sequence ID" value="KDO24037.1"/>
    <property type="molecule type" value="Genomic_DNA"/>
</dbReference>
<evidence type="ECO:0000256" key="2">
    <source>
        <dbReference type="ARBA" id="ARBA00022454"/>
    </source>
</evidence>
<keyword evidence="4" id="KW-0808">Transferase</keyword>
<evidence type="ECO:0000256" key="7">
    <source>
        <dbReference type="ARBA" id="ARBA00022833"/>
    </source>
</evidence>
<dbReference type="InterPro" id="IPR003616">
    <property type="entry name" value="Post-SET_dom"/>
</dbReference>
<dbReference type="VEuPathDB" id="FungiDB:SPRG_10825"/>
<reference evidence="11 12" key="1">
    <citation type="journal article" date="2013" name="PLoS Genet.">
        <title>Distinctive expansion of potential virulence genes in the genome of the oomycete fish pathogen Saprolegnia parasitica.</title>
        <authorList>
            <person name="Jiang R.H."/>
            <person name="de Bruijn I."/>
            <person name="Haas B.J."/>
            <person name="Belmonte R."/>
            <person name="Lobach L."/>
            <person name="Christie J."/>
            <person name="van den Ackerveken G."/>
            <person name="Bottin A."/>
            <person name="Bulone V."/>
            <person name="Diaz-Moreno S.M."/>
            <person name="Dumas B."/>
            <person name="Fan L."/>
            <person name="Gaulin E."/>
            <person name="Govers F."/>
            <person name="Grenville-Briggs L.J."/>
            <person name="Horner N.R."/>
            <person name="Levin J.Z."/>
            <person name="Mammella M."/>
            <person name="Meijer H.J."/>
            <person name="Morris P."/>
            <person name="Nusbaum C."/>
            <person name="Oome S."/>
            <person name="Phillips A.J."/>
            <person name="van Rooyen D."/>
            <person name="Rzeszutek E."/>
            <person name="Saraiva M."/>
            <person name="Secombes C.J."/>
            <person name="Seidl M.F."/>
            <person name="Snel B."/>
            <person name="Stassen J.H."/>
            <person name="Sykes S."/>
            <person name="Tripathy S."/>
            <person name="van den Berg H."/>
            <person name="Vega-Arreguin J.C."/>
            <person name="Wawra S."/>
            <person name="Young S.K."/>
            <person name="Zeng Q."/>
            <person name="Dieguez-Uribeondo J."/>
            <person name="Russ C."/>
            <person name="Tyler B.M."/>
            <person name="van West P."/>
        </authorList>
    </citation>
    <scope>NUCLEOTIDE SEQUENCE [LARGE SCALE GENOMIC DNA]</scope>
    <source>
        <strain evidence="11 12">CBS 223.65</strain>
    </source>
</reference>
<dbReference type="Pfam" id="PF00856">
    <property type="entry name" value="SET"/>
    <property type="match status" value="1"/>
</dbReference>
<dbReference type="PANTHER" id="PTHR46223:SF3">
    <property type="entry name" value="HISTONE-LYSINE N-METHYLTRANSFERASE SET-23"/>
    <property type="match status" value="1"/>
</dbReference>
<dbReference type="GO" id="GO:0032259">
    <property type="term" value="P:methylation"/>
    <property type="evidence" value="ECO:0007669"/>
    <property type="project" value="UniProtKB-KW"/>
</dbReference>
<dbReference type="GO" id="GO:0008168">
    <property type="term" value="F:methyltransferase activity"/>
    <property type="evidence" value="ECO:0007669"/>
    <property type="project" value="UniProtKB-KW"/>
</dbReference>
<protein>
    <recommendedName>
        <fullName evidence="13">SET domain-containing protein</fullName>
    </recommendedName>
</protein>
<dbReference type="Proteomes" id="UP000030745">
    <property type="component" value="Unassembled WGS sequence"/>
</dbReference>
<dbReference type="InterPro" id="IPR046341">
    <property type="entry name" value="SET_dom_sf"/>
</dbReference>
<sequence>MKRQRPSDAETSLLCIFIFLDVPSLSHAALVAKGWASAVRCLHAQRRADLSSGGEPRPVVVRGAAGYPSGFAYRASTRLPAGHDWPMDATRTIDVYVTKHAAKGWALHAAHPIAPGAYLGEYAGDMVRTGDMDRASTYIVSVREEASDRVLRTNVDAGRVGNFTRFINHACWPNAILDTYRRPDLRCVLPRLQIRALRQIESDQEITIDYGVASGVGHTVCHCGSANCAGRLPFDASL</sequence>
<dbReference type="InterPro" id="IPR001214">
    <property type="entry name" value="SET_dom"/>
</dbReference>
<keyword evidence="7" id="KW-0862">Zinc</keyword>
<feature type="chain" id="PRO_5001634308" description="SET domain-containing protein" evidence="8">
    <location>
        <begin position="29"/>
        <end position="238"/>
    </location>
</feature>
<dbReference type="GO" id="GO:0005694">
    <property type="term" value="C:chromosome"/>
    <property type="evidence" value="ECO:0007669"/>
    <property type="project" value="UniProtKB-SubCell"/>
</dbReference>
<evidence type="ECO:0000256" key="4">
    <source>
        <dbReference type="ARBA" id="ARBA00022679"/>
    </source>
</evidence>
<name>A0A067CB35_SAPPC</name>
<dbReference type="InterPro" id="IPR050973">
    <property type="entry name" value="H3K9_Histone-Lys_N-MTase"/>
</dbReference>
<keyword evidence="8" id="KW-0732">Signal</keyword>
<dbReference type="RefSeq" id="XP_012205174.1">
    <property type="nucleotide sequence ID" value="XM_012349784.1"/>
</dbReference>
<evidence type="ECO:0000256" key="1">
    <source>
        <dbReference type="ARBA" id="ARBA00004286"/>
    </source>
</evidence>
<dbReference type="AlphaFoldDB" id="A0A067CB35"/>
<proteinExistence type="predicted"/>
<dbReference type="KEGG" id="spar:SPRG_10825"/>
<keyword evidence="2" id="KW-0158">Chromosome</keyword>
<gene>
    <name evidence="11" type="ORF">SPRG_10825</name>
</gene>
<dbReference type="PROSITE" id="PS50868">
    <property type="entry name" value="POST_SET"/>
    <property type="match status" value="1"/>
</dbReference>
<keyword evidence="3" id="KW-0489">Methyltransferase</keyword>
<dbReference type="SUPFAM" id="SSF82199">
    <property type="entry name" value="SET domain"/>
    <property type="match status" value="1"/>
</dbReference>
<dbReference type="GO" id="GO:0046872">
    <property type="term" value="F:metal ion binding"/>
    <property type="evidence" value="ECO:0007669"/>
    <property type="project" value="UniProtKB-KW"/>
</dbReference>
<keyword evidence="6" id="KW-0479">Metal-binding</keyword>
<feature type="domain" description="Post-SET" evidence="10">
    <location>
        <begin position="217"/>
        <end position="233"/>
    </location>
</feature>
<comment type="subcellular location">
    <subcellularLocation>
        <location evidence="1">Chromosome</location>
    </subcellularLocation>
</comment>
<keyword evidence="12" id="KW-1185">Reference proteome</keyword>
<evidence type="ECO:0000313" key="11">
    <source>
        <dbReference type="EMBL" id="KDO24037.1"/>
    </source>
</evidence>
<keyword evidence="5" id="KW-0949">S-adenosyl-L-methionine</keyword>